<dbReference type="AlphaFoldDB" id="A0A9P6PP96"/>
<comment type="caution">
    <text evidence="2">The sequence shown here is derived from an EMBL/GenBank/DDBJ whole genome shotgun (WGS) entry which is preliminary data.</text>
</comment>
<protein>
    <recommendedName>
        <fullName evidence="4">Carboxypeptidase Taq</fullName>
    </recommendedName>
</protein>
<dbReference type="PRINTS" id="PR00998">
    <property type="entry name" value="CRBOXYPTASET"/>
</dbReference>
<accession>A0A9P6PP96</accession>
<evidence type="ECO:0000313" key="3">
    <source>
        <dbReference type="Proteomes" id="UP000807716"/>
    </source>
</evidence>
<dbReference type="GO" id="GO:0006508">
    <property type="term" value="P:proteolysis"/>
    <property type="evidence" value="ECO:0007669"/>
    <property type="project" value="InterPro"/>
</dbReference>
<dbReference type="Proteomes" id="UP000807716">
    <property type="component" value="Unassembled WGS sequence"/>
</dbReference>
<dbReference type="Pfam" id="PF02074">
    <property type="entry name" value="Peptidase_M32"/>
    <property type="match status" value="2"/>
</dbReference>
<dbReference type="OrthoDB" id="10249837at2759"/>
<dbReference type="Gene3D" id="1.10.1370.30">
    <property type="match status" value="1"/>
</dbReference>
<dbReference type="PANTHER" id="PTHR34217:SF1">
    <property type="entry name" value="CARBOXYPEPTIDASE 1"/>
    <property type="match status" value="1"/>
</dbReference>
<sequence length="547" mass="61992">MTVAIKSLAAMTTRAVYDKLAALNADIATLAALSSVLGWDQQTMMPPKGADVRTRQSVFIDTVLHERASSKELGDILHELQARQKSGDLEKELNEYELANIRIGLRDYKQIVLKPVELAQARSRLSNEAPIAWTAARKESDFNKLAPFLKDWIKISRDWAQIKIKAGTAPEASRIHNEALSLLTTEEDKKKCFKGYYQALMDDYEIGFKQSTLVELFDGLKEKLVPLIAKIKAKGQPHDDSCITGNFDIERQTKFSHRIATELGFDTDAGRLDVSAHPMTTGTHPNDVRMTTRYTENLFSEGITSTIHETGHSLYEQGRNKKYDGQPVSQAMSLGIHESQSLLWERMVGLGRPFWTYALPVLKEMFPEKENVQSATVENIYNAFNRVEPGFIRVEADEVTYHLHVILRYELEVALIEGELEVEDIPKAWNQKMKDYLGVEVTEDRVGCLQDIHWSVGLWGYFPTYSLGAINAVQIFNAAKKQIPDLEAHLAKGDFHILKEWLNKNIHEKGSLYQSGEELITVVTGEKLNVNYFINHLVDKYTAIYDL</sequence>
<dbReference type="PANTHER" id="PTHR34217">
    <property type="entry name" value="METAL-DEPENDENT CARBOXYPEPTIDASE"/>
    <property type="match status" value="1"/>
</dbReference>
<dbReference type="CDD" id="cd06460">
    <property type="entry name" value="M32_Taq"/>
    <property type="match status" value="1"/>
</dbReference>
<organism evidence="2 3">
    <name type="scientific">Actinomortierella ambigua</name>
    <dbReference type="NCBI Taxonomy" id="1343610"/>
    <lineage>
        <taxon>Eukaryota</taxon>
        <taxon>Fungi</taxon>
        <taxon>Fungi incertae sedis</taxon>
        <taxon>Mucoromycota</taxon>
        <taxon>Mortierellomycotina</taxon>
        <taxon>Mortierellomycetes</taxon>
        <taxon>Mortierellales</taxon>
        <taxon>Mortierellaceae</taxon>
        <taxon>Actinomortierella</taxon>
    </lineage>
</organism>
<evidence type="ECO:0008006" key="4">
    <source>
        <dbReference type="Google" id="ProtNLM"/>
    </source>
</evidence>
<keyword evidence="3" id="KW-1185">Reference proteome</keyword>
<reference evidence="2" key="1">
    <citation type="journal article" date="2020" name="Fungal Divers.">
        <title>Resolving the Mortierellaceae phylogeny through synthesis of multi-gene phylogenetics and phylogenomics.</title>
        <authorList>
            <person name="Vandepol N."/>
            <person name="Liber J."/>
            <person name="Desiro A."/>
            <person name="Na H."/>
            <person name="Kennedy M."/>
            <person name="Barry K."/>
            <person name="Grigoriev I.V."/>
            <person name="Miller A.N."/>
            <person name="O'Donnell K."/>
            <person name="Stajich J.E."/>
            <person name="Bonito G."/>
        </authorList>
    </citation>
    <scope>NUCLEOTIDE SEQUENCE</scope>
    <source>
        <strain evidence="2">BC1065</strain>
    </source>
</reference>
<gene>
    <name evidence="2" type="ORF">DFQ27_009688</name>
</gene>
<feature type="active site" description="Proton donor/acceptor" evidence="1">
    <location>
        <position position="309"/>
    </location>
</feature>
<name>A0A9P6PP96_9FUNG</name>
<dbReference type="SUPFAM" id="SSF55486">
    <property type="entry name" value="Metalloproteases ('zincins'), catalytic domain"/>
    <property type="match status" value="1"/>
</dbReference>
<dbReference type="PROSITE" id="PS52034">
    <property type="entry name" value="PEPTIDASE_M32"/>
    <property type="match status" value="1"/>
</dbReference>
<dbReference type="GO" id="GO:0004181">
    <property type="term" value="F:metallocarboxypeptidase activity"/>
    <property type="evidence" value="ECO:0007669"/>
    <property type="project" value="InterPro"/>
</dbReference>
<evidence type="ECO:0000256" key="1">
    <source>
        <dbReference type="PIRSR" id="PIRSR006615-2"/>
    </source>
</evidence>
<proteinExistence type="predicted"/>
<dbReference type="InterPro" id="IPR001333">
    <property type="entry name" value="Peptidase_M32_Taq"/>
</dbReference>
<dbReference type="PIRSF" id="PIRSF006615">
    <property type="entry name" value="Zn_crbxpep_Taq"/>
    <property type="match status" value="1"/>
</dbReference>
<dbReference type="EMBL" id="JAAAJB010000916">
    <property type="protein sequence ID" value="KAG0249961.1"/>
    <property type="molecule type" value="Genomic_DNA"/>
</dbReference>
<evidence type="ECO:0000313" key="2">
    <source>
        <dbReference type="EMBL" id="KAG0249961.1"/>
    </source>
</evidence>